<dbReference type="RefSeq" id="WP_213170536.1">
    <property type="nucleotide sequence ID" value="NZ_CP070496.1"/>
</dbReference>
<dbReference type="InterPro" id="IPR014722">
    <property type="entry name" value="Rib_uL2_dom2"/>
</dbReference>
<keyword evidence="5 7" id="KW-0687">Ribonucleoprotein</keyword>
<dbReference type="PANTHER" id="PTHR13691:SF5">
    <property type="entry name" value="LARGE RIBOSOMAL SUBUNIT PROTEIN UL2M"/>
    <property type="match status" value="1"/>
</dbReference>
<dbReference type="Pfam" id="PF00181">
    <property type="entry name" value="Ribosomal_L2_N"/>
    <property type="match status" value="1"/>
</dbReference>
<evidence type="ECO:0000313" key="11">
    <source>
        <dbReference type="EMBL" id="QSB04538.1"/>
    </source>
</evidence>
<sequence length="279" mass="30818">MGIRKHKPTTPGRRGSSVADFAEVTRSQPEKSLVRPLTKTGGRNSQGRITTRHRGGGHKRQYRLIDFRRHDKDGVPAKVAHIEYDPNRTARIALLHYADGEKRYIICPKGLNQGDRIENGQGADIRPGNSLQLRHMPVGTVIHAVELKPGGGAKLGRSAGTGIQLLAREGQYAHLRMPSGEIRLVDTRCRATVGEVGNAEQSNINWGKAGRMRWKGRRPTVRGVVMNPVDHPHGGGEGRTSGGRHPVNPNGKPEGRTRKKNKGSDRLIVRRRYANRKRG</sequence>
<dbReference type="SUPFAM" id="SSF50104">
    <property type="entry name" value="Translation proteins SH3-like domain"/>
    <property type="match status" value="1"/>
</dbReference>
<dbReference type="GO" id="GO:0002181">
    <property type="term" value="P:cytoplasmic translation"/>
    <property type="evidence" value="ECO:0007669"/>
    <property type="project" value="TreeGrafter"/>
</dbReference>
<dbReference type="EMBL" id="CP070496">
    <property type="protein sequence ID" value="QSB04538.1"/>
    <property type="molecule type" value="Genomic_DNA"/>
</dbReference>
<name>A0A895XSC6_9ACTN</name>
<keyword evidence="2 7" id="KW-0699">rRNA-binding</keyword>
<evidence type="ECO:0000256" key="3">
    <source>
        <dbReference type="ARBA" id="ARBA00022884"/>
    </source>
</evidence>
<dbReference type="Proteomes" id="UP000662939">
    <property type="component" value="Chromosome"/>
</dbReference>
<keyword evidence="3 7" id="KW-0694">RNA-binding</keyword>
<dbReference type="FunFam" id="4.10.950.10:FF:000001">
    <property type="entry name" value="50S ribosomal protein L2"/>
    <property type="match status" value="1"/>
</dbReference>
<dbReference type="Gene3D" id="2.40.50.140">
    <property type="entry name" value="Nucleic acid-binding proteins"/>
    <property type="match status" value="1"/>
</dbReference>
<evidence type="ECO:0000256" key="5">
    <source>
        <dbReference type="ARBA" id="ARBA00023274"/>
    </source>
</evidence>
<comment type="similarity">
    <text evidence="1 7">Belongs to the universal ribosomal protein uL2 family.</text>
</comment>
<protein>
    <recommendedName>
        <fullName evidence="6 7">Large ribosomal subunit protein uL2</fullName>
    </recommendedName>
</protein>
<feature type="compositionally biased region" description="Basic residues" evidence="8">
    <location>
        <begin position="50"/>
        <end position="59"/>
    </location>
</feature>
<dbReference type="FunFam" id="2.40.50.140:FF:000003">
    <property type="entry name" value="50S ribosomal protein L2"/>
    <property type="match status" value="1"/>
</dbReference>
<evidence type="ECO:0000313" key="12">
    <source>
        <dbReference type="Proteomes" id="UP000662939"/>
    </source>
</evidence>
<dbReference type="Pfam" id="PF03947">
    <property type="entry name" value="Ribosomal_L2_C"/>
    <property type="match status" value="1"/>
</dbReference>
<dbReference type="PROSITE" id="PS00467">
    <property type="entry name" value="RIBOSOMAL_L2"/>
    <property type="match status" value="1"/>
</dbReference>
<dbReference type="InterPro" id="IPR022671">
    <property type="entry name" value="Ribosomal_uL2_CS"/>
</dbReference>
<dbReference type="GO" id="GO:0019843">
    <property type="term" value="F:rRNA binding"/>
    <property type="evidence" value="ECO:0007669"/>
    <property type="project" value="UniProtKB-UniRule"/>
</dbReference>
<dbReference type="Gene3D" id="2.30.30.30">
    <property type="match status" value="1"/>
</dbReference>
<dbReference type="GO" id="GO:0015934">
    <property type="term" value="C:large ribosomal subunit"/>
    <property type="evidence" value="ECO:0007669"/>
    <property type="project" value="InterPro"/>
</dbReference>
<evidence type="ECO:0000256" key="8">
    <source>
        <dbReference type="SAM" id="MobiDB-lite"/>
    </source>
</evidence>
<dbReference type="PIRSF" id="PIRSF002158">
    <property type="entry name" value="Ribosomal_L2"/>
    <property type="match status" value="1"/>
</dbReference>
<evidence type="ECO:0000256" key="6">
    <source>
        <dbReference type="ARBA" id="ARBA00035242"/>
    </source>
</evidence>
<feature type="domain" description="Large ribosomal subunit protein uL2 RNA-binding" evidence="10">
    <location>
        <begin position="42"/>
        <end position="119"/>
    </location>
</feature>
<feature type="region of interest" description="Disordered" evidence="8">
    <location>
        <begin position="24"/>
        <end position="59"/>
    </location>
</feature>
<evidence type="ECO:0000256" key="7">
    <source>
        <dbReference type="HAMAP-Rule" id="MF_01320"/>
    </source>
</evidence>
<dbReference type="GO" id="GO:0016740">
    <property type="term" value="F:transferase activity"/>
    <property type="evidence" value="ECO:0007669"/>
    <property type="project" value="InterPro"/>
</dbReference>
<feature type="domain" description="Large ribosomal subunit protein uL2 C-terminal" evidence="9">
    <location>
        <begin position="125"/>
        <end position="253"/>
    </location>
</feature>
<dbReference type="GO" id="GO:0003735">
    <property type="term" value="F:structural constituent of ribosome"/>
    <property type="evidence" value="ECO:0007669"/>
    <property type="project" value="InterPro"/>
</dbReference>
<dbReference type="AlphaFoldDB" id="A0A895XSC6"/>
<dbReference type="FunFam" id="2.30.30.30:FF:000001">
    <property type="entry name" value="50S ribosomal protein L2"/>
    <property type="match status" value="1"/>
</dbReference>
<evidence type="ECO:0000256" key="4">
    <source>
        <dbReference type="ARBA" id="ARBA00022980"/>
    </source>
</evidence>
<dbReference type="InterPro" id="IPR002171">
    <property type="entry name" value="Ribosomal_uL2"/>
</dbReference>
<dbReference type="SUPFAM" id="SSF50249">
    <property type="entry name" value="Nucleic acid-binding proteins"/>
    <property type="match status" value="1"/>
</dbReference>
<dbReference type="SMART" id="SM01382">
    <property type="entry name" value="Ribosomal_L2_C"/>
    <property type="match status" value="1"/>
</dbReference>
<evidence type="ECO:0000256" key="2">
    <source>
        <dbReference type="ARBA" id="ARBA00022730"/>
    </source>
</evidence>
<dbReference type="PANTHER" id="PTHR13691">
    <property type="entry name" value="RIBOSOMAL PROTEIN L2"/>
    <property type="match status" value="1"/>
</dbReference>
<dbReference type="InterPro" id="IPR022666">
    <property type="entry name" value="Ribosomal_uL2_RNA-bd_dom"/>
</dbReference>
<accession>A0A895XSC6</accession>
<dbReference type="NCBIfam" id="TIGR01171">
    <property type="entry name" value="rplB_bact"/>
    <property type="match status" value="1"/>
</dbReference>
<keyword evidence="12" id="KW-1185">Reference proteome</keyword>
<feature type="compositionally biased region" description="Basic residues" evidence="8">
    <location>
        <begin position="269"/>
        <end position="279"/>
    </location>
</feature>
<dbReference type="InterPro" id="IPR005880">
    <property type="entry name" value="Ribosomal_uL2_bac/org-type"/>
</dbReference>
<comment type="function">
    <text evidence="7">One of the primary rRNA binding proteins. Required for association of the 30S and 50S subunits to form the 70S ribosome, for tRNA binding and peptide bond formation. It has been suggested to have peptidyltransferase activity; this is somewhat controversial. Makes several contacts with the 16S rRNA in the 70S ribosome.</text>
</comment>
<dbReference type="KEGG" id="nav:JQS30_12245"/>
<comment type="subunit">
    <text evidence="7">Part of the 50S ribosomal subunit. Forms a bridge to the 30S subunit in the 70S ribosome.</text>
</comment>
<dbReference type="SMART" id="SM01383">
    <property type="entry name" value="Ribosomal_L2"/>
    <property type="match status" value="1"/>
</dbReference>
<feature type="region of interest" description="Disordered" evidence="8">
    <location>
        <begin position="224"/>
        <end position="279"/>
    </location>
</feature>
<proteinExistence type="inferred from homology"/>
<reference evidence="11" key="1">
    <citation type="submission" date="2021-02" db="EMBL/GenBank/DDBJ databases">
        <title>Natronoglycomyces albus gen. nov., sp. nov, a haloalkaliphilic actinobacterium from a soda solonchak soil.</title>
        <authorList>
            <person name="Sorokin D.Y."/>
            <person name="Khijniak T.V."/>
            <person name="Zakharycheva A.P."/>
            <person name="Boueva O.V."/>
            <person name="Ariskina E.V."/>
            <person name="Hahnke R.L."/>
            <person name="Bunk B."/>
            <person name="Sproer C."/>
            <person name="Schumann P."/>
            <person name="Evtushenko L.I."/>
            <person name="Kublanov I.V."/>
        </authorList>
    </citation>
    <scope>NUCLEOTIDE SEQUENCE</scope>
    <source>
        <strain evidence="11">DSM 106290</strain>
    </source>
</reference>
<evidence type="ECO:0000259" key="9">
    <source>
        <dbReference type="SMART" id="SM01382"/>
    </source>
</evidence>
<dbReference type="InterPro" id="IPR014726">
    <property type="entry name" value="Ribosomal_uL2_dom3"/>
</dbReference>
<organism evidence="11 12">
    <name type="scientific">Natronoglycomyces albus</name>
    <dbReference type="NCBI Taxonomy" id="2811108"/>
    <lineage>
        <taxon>Bacteria</taxon>
        <taxon>Bacillati</taxon>
        <taxon>Actinomycetota</taxon>
        <taxon>Actinomycetes</taxon>
        <taxon>Glycomycetales</taxon>
        <taxon>Glycomycetaceae</taxon>
        <taxon>Natronoglycomyces</taxon>
    </lineage>
</organism>
<dbReference type="HAMAP" id="MF_01320_B">
    <property type="entry name" value="Ribosomal_uL2_B"/>
    <property type="match status" value="1"/>
</dbReference>
<dbReference type="InterPro" id="IPR022669">
    <property type="entry name" value="Ribosomal_uL2_C"/>
</dbReference>
<evidence type="ECO:0000256" key="1">
    <source>
        <dbReference type="ARBA" id="ARBA00005636"/>
    </source>
</evidence>
<dbReference type="InterPro" id="IPR008991">
    <property type="entry name" value="Translation_prot_SH3-like_sf"/>
</dbReference>
<evidence type="ECO:0000259" key="10">
    <source>
        <dbReference type="SMART" id="SM01383"/>
    </source>
</evidence>
<gene>
    <name evidence="7 11" type="primary">rplB</name>
    <name evidence="11" type="ORF">JQS30_12245</name>
</gene>
<dbReference type="Gene3D" id="4.10.950.10">
    <property type="entry name" value="Ribosomal protein L2, domain 3"/>
    <property type="match status" value="1"/>
</dbReference>
<keyword evidence="4 7" id="KW-0689">Ribosomal protein</keyword>
<dbReference type="InterPro" id="IPR012340">
    <property type="entry name" value="NA-bd_OB-fold"/>
</dbReference>